<accession>A0AAE1BKS6</accession>
<protein>
    <recommendedName>
        <fullName evidence="3">Mediator of RNA polymerase II transcription subunit 24</fullName>
    </recommendedName>
    <alternativeName>
        <fullName evidence="8">Mediator complex subunit 24</fullName>
    </alternativeName>
</protein>
<dbReference type="Proteomes" id="UP001286313">
    <property type="component" value="Unassembled WGS sequence"/>
</dbReference>
<comment type="caution">
    <text evidence="10">The sequence shown here is derived from an EMBL/GenBank/DDBJ whole genome shotgun (WGS) entry which is preliminary data.</text>
</comment>
<dbReference type="GO" id="GO:0060261">
    <property type="term" value="P:positive regulation of transcription initiation by RNA polymerase II"/>
    <property type="evidence" value="ECO:0007669"/>
    <property type="project" value="TreeGrafter"/>
</dbReference>
<keyword evidence="7" id="KW-0539">Nucleus</keyword>
<dbReference type="Pfam" id="PF11277">
    <property type="entry name" value="Med24_N"/>
    <property type="match status" value="1"/>
</dbReference>
<proteinExistence type="inferred from homology"/>
<evidence type="ECO:0000256" key="1">
    <source>
        <dbReference type="ARBA" id="ARBA00004123"/>
    </source>
</evidence>
<evidence type="ECO:0000256" key="5">
    <source>
        <dbReference type="ARBA" id="ARBA00023159"/>
    </source>
</evidence>
<gene>
    <name evidence="10" type="ORF">Pcinc_042054</name>
</gene>
<evidence type="ECO:0000256" key="9">
    <source>
        <dbReference type="SAM" id="MobiDB-lite"/>
    </source>
</evidence>
<reference evidence="10" key="1">
    <citation type="submission" date="2023-10" db="EMBL/GenBank/DDBJ databases">
        <title>Genome assemblies of two species of porcelain crab, Petrolisthes cinctipes and Petrolisthes manimaculis (Anomura: Porcellanidae).</title>
        <authorList>
            <person name="Angst P."/>
        </authorList>
    </citation>
    <scope>NUCLEOTIDE SEQUENCE</scope>
    <source>
        <strain evidence="10">PB745_01</strain>
        <tissue evidence="10">Gill</tissue>
    </source>
</reference>
<feature type="region of interest" description="Disordered" evidence="9">
    <location>
        <begin position="853"/>
        <end position="875"/>
    </location>
</feature>
<feature type="region of interest" description="Disordered" evidence="9">
    <location>
        <begin position="696"/>
        <end position="723"/>
    </location>
</feature>
<dbReference type="InterPro" id="IPR021429">
    <property type="entry name" value="Mediator_Med24"/>
</dbReference>
<evidence type="ECO:0000256" key="7">
    <source>
        <dbReference type="ARBA" id="ARBA00023242"/>
    </source>
</evidence>
<feature type="compositionally biased region" description="Polar residues" evidence="9">
    <location>
        <begin position="853"/>
        <end position="867"/>
    </location>
</feature>
<comment type="similarity">
    <text evidence="2">Belongs to the Mediator complex subunit 24 family.</text>
</comment>
<evidence type="ECO:0000256" key="8">
    <source>
        <dbReference type="ARBA" id="ARBA00031960"/>
    </source>
</evidence>
<dbReference type="AlphaFoldDB" id="A0AAE1BKS6"/>
<feature type="compositionally biased region" description="Low complexity" evidence="9">
    <location>
        <begin position="697"/>
        <end position="723"/>
    </location>
</feature>
<evidence type="ECO:0000256" key="3">
    <source>
        <dbReference type="ARBA" id="ARBA00019693"/>
    </source>
</evidence>
<dbReference type="PANTHER" id="PTHR12898">
    <property type="entry name" value="MEDIATOR OF RNA POLYMERASE II TRANSCRIPTION SUBUNIT 24"/>
    <property type="match status" value="1"/>
</dbReference>
<evidence type="ECO:0000256" key="4">
    <source>
        <dbReference type="ARBA" id="ARBA00023015"/>
    </source>
</evidence>
<keyword evidence="5" id="KW-0010">Activator</keyword>
<dbReference type="GO" id="GO:0003712">
    <property type="term" value="F:transcription coregulator activity"/>
    <property type="evidence" value="ECO:0007669"/>
    <property type="project" value="TreeGrafter"/>
</dbReference>
<dbReference type="GO" id="GO:0016592">
    <property type="term" value="C:mediator complex"/>
    <property type="evidence" value="ECO:0007669"/>
    <property type="project" value="InterPro"/>
</dbReference>
<keyword evidence="4" id="KW-0805">Transcription regulation</keyword>
<name>A0AAE1BKS6_PETCI</name>
<keyword evidence="6" id="KW-0804">Transcription</keyword>
<dbReference type="EMBL" id="JAWQEG010007966">
    <property type="protein sequence ID" value="KAK3851289.1"/>
    <property type="molecule type" value="Genomic_DNA"/>
</dbReference>
<evidence type="ECO:0000313" key="11">
    <source>
        <dbReference type="Proteomes" id="UP001286313"/>
    </source>
</evidence>
<sequence length="1042" mass="114162">MVLEPATSSKAGTIRSLLIRAWRERWSDLQWGIHIKTVLPWGVSGDIYHLADYILQQALMGSLPNSLILSYLRHSLSSQIVSYGGVIESISKYDGLQKPHCVFALLTLLQAMMKSVSCRGKPEDCLMLATSIVGGVKWLAQVMAWTIQQLVDLRTAPEHSTNLTLAASILTTVHNCPFLTCMLEIGRREEPSTWGSCMKKMVEVETLLAGAGGIVENKDLLINSVCQLRDHQPLDSVGKKHKFDSLKVPLCHAMHSLVMLEVLSHTTRHASTFAHQLLLLQQLQGLSTIELYLELLRSSFLGLSCPEYQPYQELKWVGFTFIKVPSILNTIHLTLGGDAAGGECEDLLTAVQRLSQLTLLLDQVDSRINCNCLEYLLNELSHVNKALISERDAKAILALRAQESSVLGNIQNSDAQGAHPGNPSLILRAQPTVTSILKTLSNKNQESVLPVMNLLISGKSRDLLLAAAAASGSLHIFAQKFVKFNEASMEPQPNETAKTAMNRALMFDISFLLLCHIVQLYGIDVVVSEKCETFVEQWMKENMPEPGRVKAPTVALRTDQSVMEEFIREVNVSDLEQKYNHVRWNEVCQVVTAALREVVTAAQQGALPVQHVRELLDRLRYHLCCLPICVATWLCSHVQVVDSEQAAEPLNFLHYLQTSLGDHDQSVLTLDNFKDRSILMVQIVENMVQVMKGGIQTPTSSPSAAAARSNSSTTSLSDPSSDSLLASQQPLSLLLREMWNQVFPGGVISHQALATFRDLLRLGGTRWFVCDLVKSAMQLVFHSDLTRAMDLIYGLLHQDVVGCTLSLLMHTLPMYISGPCSGELISKPRTEALARLTVCMIISAWLAVQQQPPASESGTTSINLSQSGGRGRKRTYHDRELEELESNLQVHSSDLAIARGTPGLTKDGTTLLVAVQSLLTLMTQVSRAGVVSPVTQLVVNILHELIAAPYSHTLLTLTPPALLPNLVPLLSPPDAFTYAELLAITAPNTPSHTDTTTREFAGDLIGAQTPAQAAGARRAAAKLLCVARNLSLASEAAQLSLP</sequence>
<dbReference type="PANTHER" id="PTHR12898:SF1">
    <property type="entry name" value="MEDIATOR OF RNA POLYMERASE II TRANSCRIPTION SUBUNIT 24"/>
    <property type="match status" value="1"/>
</dbReference>
<organism evidence="10 11">
    <name type="scientific">Petrolisthes cinctipes</name>
    <name type="common">Flat porcelain crab</name>
    <dbReference type="NCBI Taxonomy" id="88211"/>
    <lineage>
        <taxon>Eukaryota</taxon>
        <taxon>Metazoa</taxon>
        <taxon>Ecdysozoa</taxon>
        <taxon>Arthropoda</taxon>
        <taxon>Crustacea</taxon>
        <taxon>Multicrustacea</taxon>
        <taxon>Malacostraca</taxon>
        <taxon>Eumalacostraca</taxon>
        <taxon>Eucarida</taxon>
        <taxon>Decapoda</taxon>
        <taxon>Pleocyemata</taxon>
        <taxon>Anomura</taxon>
        <taxon>Galatheoidea</taxon>
        <taxon>Porcellanidae</taxon>
        <taxon>Petrolisthes</taxon>
    </lineage>
</organism>
<evidence type="ECO:0000256" key="6">
    <source>
        <dbReference type="ARBA" id="ARBA00023163"/>
    </source>
</evidence>
<comment type="subcellular location">
    <subcellularLocation>
        <location evidence="1">Nucleus</location>
    </subcellularLocation>
</comment>
<evidence type="ECO:0000256" key="2">
    <source>
        <dbReference type="ARBA" id="ARBA00007864"/>
    </source>
</evidence>
<evidence type="ECO:0000313" key="10">
    <source>
        <dbReference type="EMBL" id="KAK3851289.1"/>
    </source>
</evidence>
<keyword evidence="11" id="KW-1185">Reference proteome</keyword>